<sequence length="79" mass="8735">MSRVQAELPGPNTRPDIEKHEAAPHVVLLECLGPSDFTFARKIMIEIVRTNLEFLVTLTNLVSQAVLAMDELGMGIMKS</sequence>
<protein>
    <submittedName>
        <fullName evidence="1">Uncharacterized protein</fullName>
    </submittedName>
</protein>
<dbReference type="EMBL" id="PQXO01000280">
    <property type="protein sequence ID" value="TGO86723.1"/>
    <property type="molecule type" value="Genomic_DNA"/>
</dbReference>
<dbReference type="AlphaFoldDB" id="A0A4Z1KKY2"/>
<organism evidence="1 2">
    <name type="scientific">Botrytis porri</name>
    <dbReference type="NCBI Taxonomy" id="87229"/>
    <lineage>
        <taxon>Eukaryota</taxon>
        <taxon>Fungi</taxon>
        <taxon>Dikarya</taxon>
        <taxon>Ascomycota</taxon>
        <taxon>Pezizomycotina</taxon>
        <taxon>Leotiomycetes</taxon>
        <taxon>Helotiales</taxon>
        <taxon>Sclerotiniaceae</taxon>
        <taxon>Botrytis</taxon>
    </lineage>
</organism>
<keyword evidence="2" id="KW-1185">Reference proteome</keyword>
<dbReference type="Proteomes" id="UP000297280">
    <property type="component" value="Unassembled WGS sequence"/>
</dbReference>
<reference evidence="1 2" key="1">
    <citation type="submission" date="2017-12" db="EMBL/GenBank/DDBJ databases">
        <title>Comparative genomics of Botrytis spp.</title>
        <authorList>
            <person name="Valero-Jimenez C.A."/>
            <person name="Tapia P."/>
            <person name="Veloso J."/>
            <person name="Silva-Moreno E."/>
            <person name="Staats M."/>
            <person name="Valdes J.H."/>
            <person name="Van Kan J.A.L."/>
        </authorList>
    </citation>
    <scope>NUCLEOTIDE SEQUENCE [LARGE SCALE GENOMIC DNA]</scope>
    <source>
        <strain evidence="1 2">MUCL3349</strain>
    </source>
</reference>
<evidence type="ECO:0000313" key="2">
    <source>
        <dbReference type="Proteomes" id="UP000297280"/>
    </source>
</evidence>
<name>A0A4Z1KKY2_9HELO</name>
<proteinExistence type="predicted"/>
<accession>A0A4Z1KKY2</accession>
<evidence type="ECO:0000313" key="1">
    <source>
        <dbReference type="EMBL" id="TGO86723.1"/>
    </source>
</evidence>
<gene>
    <name evidence="1" type="ORF">BPOR_0281g00060</name>
</gene>
<comment type="caution">
    <text evidence="1">The sequence shown here is derived from an EMBL/GenBank/DDBJ whole genome shotgun (WGS) entry which is preliminary data.</text>
</comment>